<keyword evidence="9" id="KW-1185">Reference proteome</keyword>
<name>A0AAI8VVT5_9PEZI</name>
<dbReference type="InterPro" id="IPR005574">
    <property type="entry name" value="Rpb4/RPC9"/>
</dbReference>
<dbReference type="PANTHER" id="PTHR15561:SF0">
    <property type="entry name" value="DNA-DIRECTED RNA POLYMERASE III SUBUNIT RPC9"/>
    <property type="match status" value="1"/>
</dbReference>
<dbReference type="GO" id="GO:0000166">
    <property type="term" value="F:nucleotide binding"/>
    <property type="evidence" value="ECO:0007669"/>
    <property type="project" value="InterPro"/>
</dbReference>
<proteinExistence type="inferred from homology"/>
<sequence>MRVIEAQNAVLTNVEVYEFLNDQARQHHKEKRRAPGNLETVRKELLQYLESSPNPMSQRPLPYNVAAIPILIKKLRPYSISKGECVMIMNLRPTSIANLNAVLEDMEGRFNEDAQQSIVDIVIEVLGQFPPPPEEEEGDAMQTTE</sequence>
<dbReference type="Proteomes" id="UP001295740">
    <property type="component" value="Unassembled WGS sequence"/>
</dbReference>
<dbReference type="InterPro" id="IPR038846">
    <property type="entry name" value="RPC9"/>
</dbReference>
<comment type="subcellular location">
    <subcellularLocation>
        <location evidence="1">Nucleus</location>
    </subcellularLocation>
</comment>
<evidence type="ECO:0000313" key="8">
    <source>
        <dbReference type="EMBL" id="CAJ2511665.1"/>
    </source>
</evidence>
<evidence type="ECO:0000256" key="3">
    <source>
        <dbReference type="ARBA" id="ARBA00016672"/>
    </source>
</evidence>
<comment type="similarity">
    <text evidence="2">Belongs to the eukaryotic RPC9 RNA polymerase subunit family.</text>
</comment>
<dbReference type="AlphaFoldDB" id="A0AAI8VVT5"/>
<reference evidence="8" key="1">
    <citation type="submission" date="2023-10" db="EMBL/GenBank/DDBJ databases">
        <authorList>
            <person name="Hackl T."/>
        </authorList>
    </citation>
    <scope>NUCLEOTIDE SEQUENCE</scope>
</reference>
<dbReference type="PANTHER" id="PTHR15561">
    <property type="entry name" value="CALCITONIN GENE-RELATED PEPTIDE-RECEPTOR COMPONENT PROTEIN"/>
    <property type="match status" value="1"/>
</dbReference>
<dbReference type="InterPro" id="IPR038324">
    <property type="entry name" value="Rpb4/RPC9_sf"/>
</dbReference>
<evidence type="ECO:0000256" key="4">
    <source>
        <dbReference type="ARBA" id="ARBA00022478"/>
    </source>
</evidence>
<gene>
    <name evidence="8" type="ORF">KHLLAP_LOCUS12133</name>
</gene>
<comment type="caution">
    <text evidence="8">The sequence shown here is derived from an EMBL/GenBank/DDBJ whole genome shotgun (WGS) entry which is preliminary data.</text>
</comment>
<dbReference type="SMART" id="SM00657">
    <property type="entry name" value="RPOL4c"/>
    <property type="match status" value="1"/>
</dbReference>
<protein>
    <recommendedName>
        <fullName evidence="3">DNA-directed RNA polymerase III subunit RPC9</fullName>
    </recommendedName>
</protein>
<evidence type="ECO:0000256" key="2">
    <source>
        <dbReference type="ARBA" id="ARBA00006898"/>
    </source>
</evidence>
<keyword evidence="5" id="KW-0804">Transcription</keyword>
<dbReference type="EMBL" id="CAUWAG010000018">
    <property type="protein sequence ID" value="CAJ2511665.1"/>
    <property type="molecule type" value="Genomic_DNA"/>
</dbReference>
<evidence type="ECO:0000259" key="7">
    <source>
        <dbReference type="SMART" id="SM00657"/>
    </source>
</evidence>
<dbReference type="Pfam" id="PF03874">
    <property type="entry name" value="RNA_pol_Rpb4"/>
    <property type="match status" value="1"/>
</dbReference>
<evidence type="ECO:0000313" key="9">
    <source>
        <dbReference type="Proteomes" id="UP001295740"/>
    </source>
</evidence>
<evidence type="ECO:0000256" key="5">
    <source>
        <dbReference type="ARBA" id="ARBA00023163"/>
    </source>
</evidence>
<dbReference type="InterPro" id="IPR006590">
    <property type="entry name" value="RNA_pol_Rpb4/RPC9_core"/>
</dbReference>
<dbReference type="Gene3D" id="1.20.1250.40">
    <property type="match status" value="1"/>
</dbReference>
<feature type="domain" description="RNA polymerase Rpb4/RPC9 core" evidence="7">
    <location>
        <begin position="1"/>
        <end position="130"/>
    </location>
</feature>
<evidence type="ECO:0000256" key="1">
    <source>
        <dbReference type="ARBA" id="ARBA00004123"/>
    </source>
</evidence>
<accession>A0AAI8VVT5</accession>
<organism evidence="8 9">
    <name type="scientific">Anthostomella pinea</name>
    <dbReference type="NCBI Taxonomy" id="933095"/>
    <lineage>
        <taxon>Eukaryota</taxon>
        <taxon>Fungi</taxon>
        <taxon>Dikarya</taxon>
        <taxon>Ascomycota</taxon>
        <taxon>Pezizomycotina</taxon>
        <taxon>Sordariomycetes</taxon>
        <taxon>Xylariomycetidae</taxon>
        <taxon>Xylariales</taxon>
        <taxon>Xylariaceae</taxon>
        <taxon>Anthostomella</taxon>
    </lineage>
</organism>
<keyword evidence="6" id="KW-0539">Nucleus</keyword>
<evidence type="ECO:0000256" key="6">
    <source>
        <dbReference type="ARBA" id="ARBA00023242"/>
    </source>
</evidence>
<dbReference type="InterPro" id="IPR010997">
    <property type="entry name" value="HRDC-like_sf"/>
</dbReference>
<dbReference type="GO" id="GO:0005666">
    <property type="term" value="C:RNA polymerase III complex"/>
    <property type="evidence" value="ECO:0007669"/>
    <property type="project" value="InterPro"/>
</dbReference>
<dbReference type="SUPFAM" id="SSF47819">
    <property type="entry name" value="HRDC-like"/>
    <property type="match status" value="1"/>
</dbReference>
<dbReference type="GO" id="GO:0006384">
    <property type="term" value="P:transcription initiation at RNA polymerase III promoter"/>
    <property type="evidence" value="ECO:0007669"/>
    <property type="project" value="InterPro"/>
</dbReference>
<keyword evidence="4" id="KW-0240">DNA-directed RNA polymerase</keyword>